<gene>
    <name evidence="1" type="ORF">NDM98_10635</name>
</gene>
<comment type="caution">
    <text evidence="1">The sequence shown here is derived from an EMBL/GenBank/DDBJ whole genome shotgun (WGS) entry which is preliminary data.</text>
</comment>
<accession>A0ABT0XJ21</accession>
<protein>
    <submittedName>
        <fullName evidence="1">Uncharacterized protein</fullName>
    </submittedName>
</protein>
<evidence type="ECO:0000313" key="2">
    <source>
        <dbReference type="Proteomes" id="UP001203665"/>
    </source>
</evidence>
<dbReference type="EMBL" id="JAMQJY010000001">
    <property type="protein sequence ID" value="MCM2675906.1"/>
    <property type="molecule type" value="Genomic_DNA"/>
</dbReference>
<dbReference type="Proteomes" id="UP001203665">
    <property type="component" value="Unassembled WGS sequence"/>
</dbReference>
<organism evidence="1 2">
    <name type="scientific">Alkalicoccobacillus plakortidis</name>
    <dbReference type="NCBI Taxonomy" id="444060"/>
    <lineage>
        <taxon>Bacteria</taxon>
        <taxon>Bacillati</taxon>
        <taxon>Bacillota</taxon>
        <taxon>Bacilli</taxon>
        <taxon>Bacillales</taxon>
        <taxon>Bacillaceae</taxon>
        <taxon>Alkalicoccobacillus</taxon>
    </lineage>
</organism>
<proteinExistence type="predicted"/>
<reference evidence="1" key="1">
    <citation type="submission" date="2022-06" db="EMBL/GenBank/DDBJ databases">
        <title>Alkalicoccobacillus porphyridii sp. nov., isolated from a marine red alga, Porphyridium purpureum and reclassification of Shouchella plakortidis and Shouchella gibsonii as Alkalicoccobacillus plakortidis comb. nov. and Alkalicoccobacillus gibsonii comb. nov.</title>
        <authorList>
            <person name="Kim K.H."/>
            <person name="Lee J.K."/>
            <person name="Han D.M."/>
            <person name="Baek J.H."/>
            <person name="Jeon C.O."/>
        </authorList>
    </citation>
    <scope>NUCLEOTIDE SEQUENCE</scope>
    <source>
        <strain evidence="1">DSM 19153</strain>
    </source>
</reference>
<name>A0ABT0XJ21_9BACI</name>
<sequence length="113" mass="13419">MGSIQSLNVMNIKKVFDVDVSKSKLNKISGIVKKEEGRLYEYLIGCWNGEYYLIDGFDRFAYMSFQPSERISCHVLIIPSEEFLYTHILRWLLYHQGWLIKDKSYCIQKVIER</sequence>
<evidence type="ECO:0000313" key="1">
    <source>
        <dbReference type="EMBL" id="MCM2675906.1"/>
    </source>
</evidence>
<keyword evidence="2" id="KW-1185">Reference proteome</keyword>
<dbReference type="RefSeq" id="WP_251607278.1">
    <property type="nucleotide sequence ID" value="NZ_JAMQJY010000001.1"/>
</dbReference>